<evidence type="ECO:0000313" key="2">
    <source>
        <dbReference type="EMBL" id="BAD16337.1"/>
    </source>
</evidence>
<reference evidence="4" key="3">
    <citation type="journal article" date="2005" name="Nature">
        <title>The map-based sequence of the rice genome.</title>
        <authorList>
            <consortium name="International rice genome sequencing project (IRGSP)"/>
            <person name="Matsumoto T."/>
            <person name="Wu J."/>
            <person name="Kanamori H."/>
            <person name="Katayose Y."/>
            <person name="Fujisawa M."/>
            <person name="Namiki N."/>
            <person name="Mizuno H."/>
            <person name="Yamamoto K."/>
            <person name="Antonio B.A."/>
            <person name="Baba T."/>
            <person name="Sakata K."/>
            <person name="Nagamura Y."/>
            <person name="Aoki H."/>
            <person name="Arikawa K."/>
            <person name="Arita K."/>
            <person name="Bito T."/>
            <person name="Chiden Y."/>
            <person name="Fujitsuka N."/>
            <person name="Fukunaka R."/>
            <person name="Hamada M."/>
            <person name="Harada C."/>
            <person name="Hayashi A."/>
            <person name="Hijishita S."/>
            <person name="Honda M."/>
            <person name="Hosokawa S."/>
            <person name="Ichikawa Y."/>
            <person name="Idonuma A."/>
            <person name="Iijima M."/>
            <person name="Ikeda M."/>
            <person name="Ikeno M."/>
            <person name="Ito K."/>
            <person name="Ito S."/>
            <person name="Ito T."/>
            <person name="Ito Y."/>
            <person name="Ito Y."/>
            <person name="Iwabuchi A."/>
            <person name="Kamiya K."/>
            <person name="Karasawa W."/>
            <person name="Kurita K."/>
            <person name="Katagiri S."/>
            <person name="Kikuta A."/>
            <person name="Kobayashi H."/>
            <person name="Kobayashi N."/>
            <person name="Machita K."/>
            <person name="Maehara T."/>
            <person name="Masukawa M."/>
            <person name="Mizubayashi T."/>
            <person name="Mukai Y."/>
            <person name="Nagasaki H."/>
            <person name="Nagata Y."/>
            <person name="Naito S."/>
            <person name="Nakashima M."/>
            <person name="Nakama Y."/>
            <person name="Nakamichi Y."/>
            <person name="Nakamura M."/>
            <person name="Meguro A."/>
            <person name="Negishi M."/>
            <person name="Ohta I."/>
            <person name="Ohta T."/>
            <person name="Okamoto M."/>
            <person name="Ono N."/>
            <person name="Saji S."/>
            <person name="Sakaguchi M."/>
            <person name="Sakai K."/>
            <person name="Shibata M."/>
            <person name="Shimokawa T."/>
            <person name="Song J."/>
            <person name="Takazaki Y."/>
            <person name="Terasawa K."/>
            <person name="Tsugane M."/>
            <person name="Tsuji K."/>
            <person name="Ueda S."/>
            <person name="Waki K."/>
            <person name="Yamagata H."/>
            <person name="Yamamoto M."/>
            <person name="Yamamoto S."/>
            <person name="Yamane H."/>
            <person name="Yoshiki S."/>
            <person name="Yoshihara R."/>
            <person name="Yukawa K."/>
            <person name="Zhong H."/>
            <person name="Yano M."/>
            <person name="Yuan Q."/>
            <person name="Ouyang S."/>
            <person name="Liu J."/>
            <person name="Jones K.M."/>
            <person name="Gansberger K."/>
            <person name="Moffat K."/>
            <person name="Hill J."/>
            <person name="Bera J."/>
            <person name="Fadrosh D."/>
            <person name="Jin S."/>
            <person name="Johri S."/>
            <person name="Kim M."/>
            <person name="Overton L."/>
            <person name="Reardon M."/>
            <person name="Tsitrin T."/>
            <person name="Vuong H."/>
            <person name="Weaver B."/>
            <person name="Ciecko A."/>
            <person name="Tallon L."/>
            <person name="Jackson J."/>
            <person name="Pai G."/>
            <person name="Aken S.V."/>
            <person name="Utterback T."/>
            <person name="Reidmuller S."/>
            <person name="Feldblyum T."/>
            <person name="Hsiao J."/>
            <person name="Zismann V."/>
            <person name="Iobst S."/>
            <person name="de Vazeille A.R."/>
            <person name="Buell C.R."/>
            <person name="Ying K."/>
            <person name="Li Y."/>
            <person name="Lu T."/>
            <person name="Huang Y."/>
            <person name="Zhao Q."/>
            <person name="Feng Q."/>
            <person name="Zhang L."/>
            <person name="Zhu J."/>
            <person name="Weng Q."/>
            <person name="Mu J."/>
            <person name="Lu Y."/>
            <person name="Fan D."/>
            <person name="Liu Y."/>
            <person name="Guan J."/>
            <person name="Zhang Y."/>
            <person name="Yu S."/>
            <person name="Liu X."/>
            <person name="Zhang Y."/>
            <person name="Hong G."/>
            <person name="Han B."/>
            <person name="Choisne N."/>
            <person name="Demange N."/>
            <person name="Orjeda G."/>
            <person name="Samain S."/>
            <person name="Cattolico L."/>
            <person name="Pelletier E."/>
            <person name="Couloux A."/>
            <person name="Segurens B."/>
            <person name="Wincker P."/>
            <person name="D'Hont A."/>
            <person name="Scarpelli C."/>
            <person name="Weissenbach J."/>
            <person name="Salanoubat M."/>
            <person name="Quetier F."/>
            <person name="Yu Y."/>
            <person name="Kim H.R."/>
            <person name="Rambo T."/>
            <person name="Currie J."/>
            <person name="Collura K."/>
            <person name="Luo M."/>
            <person name="Yang T."/>
            <person name="Ammiraju J.S.S."/>
            <person name="Engler F."/>
            <person name="Soderlund C."/>
            <person name="Wing R.A."/>
            <person name="Palmer L.E."/>
            <person name="de la Bastide M."/>
            <person name="Spiegel L."/>
            <person name="Nascimento L."/>
            <person name="Zutavern T."/>
            <person name="O'Shaughnessy A."/>
            <person name="Dike S."/>
            <person name="Dedhia N."/>
            <person name="Preston R."/>
            <person name="Balija V."/>
            <person name="McCombie W.R."/>
            <person name="Chow T."/>
            <person name="Chen H."/>
            <person name="Chung M."/>
            <person name="Chen C."/>
            <person name="Shaw J."/>
            <person name="Wu H."/>
            <person name="Hsiao K."/>
            <person name="Chao Y."/>
            <person name="Chu M."/>
            <person name="Cheng C."/>
            <person name="Hour A."/>
            <person name="Lee P."/>
            <person name="Lin S."/>
            <person name="Lin Y."/>
            <person name="Liou J."/>
            <person name="Liu S."/>
            <person name="Hsing Y."/>
            <person name="Raghuvanshi S."/>
            <person name="Mohanty A."/>
            <person name="Bharti A.K."/>
            <person name="Gaur A."/>
            <person name="Gupta V."/>
            <person name="Kumar D."/>
            <person name="Ravi V."/>
            <person name="Vij S."/>
            <person name="Kapur A."/>
            <person name="Khurana P."/>
            <person name="Khurana P."/>
            <person name="Khurana J.P."/>
            <person name="Tyagi A.K."/>
            <person name="Gaikwad K."/>
            <person name="Singh A."/>
            <person name="Dalal V."/>
            <person name="Srivastava S."/>
            <person name="Dixit A."/>
            <person name="Pal A.K."/>
            <person name="Ghazi I.A."/>
            <person name="Yadav M."/>
            <person name="Pandit A."/>
            <person name="Bhargava A."/>
            <person name="Sureshbabu K."/>
            <person name="Batra K."/>
            <person name="Sharma T.R."/>
            <person name="Mohapatra T."/>
            <person name="Singh N.K."/>
            <person name="Messing J."/>
            <person name="Nelson A.B."/>
            <person name="Fuks G."/>
            <person name="Kavchok S."/>
            <person name="Keizer G."/>
            <person name="Linton E."/>
            <person name="Llaca V."/>
            <person name="Song R."/>
            <person name="Tanyolac B."/>
            <person name="Young S."/>
            <person name="Ho-Il K."/>
            <person name="Hahn J.H."/>
            <person name="Sangsakoo G."/>
            <person name="Vanavichit A."/>
            <person name="de Mattos Luiz.A.T."/>
            <person name="Zimmer P.D."/>
            <person name="Malone G."/>
            <person name="Dellagostin O."/>
            <person name="de Oliveira A.C."/>
            <person name="Bevan M."/>
            <person name="Bancroft I."/>
            <person name="Minx P."/>
            <person name="Cordum H."/>
            <person name="Wilson R."/>
            <person name="Cheng Z."/>
            <person name="Jin W."/>
            <person name="Jiang J."/>
            <person name="Leong S.A."/>
            <person name="Iwama H."/>
            <person name="Gojobori T."/>
            <person name="Itoh T."/>
            <person name="Niimura Y."/>
            <person name="Fujii Y."/>
            <person name="Habara T."/>
            <person name="Sakai H."/>
            <person name="Sato Y."/>
            <person name="Wilson G."/>
            <person name="Kumar K."/>
            <person name="McCouch S."/>
            <person name="Juretic N."/>
            <person name="Hoen D."/>
            <person name="Wright S."/>
            <person name="Bruskiewich R."/>
            <person name="Bureau T."/>
            <person name="Miyao A."/>
            <person name="Hirochika H."/>
            <person name="Nishikawa T."/>
            <person name="Kadowaki K."/>
            <person name="Sugiura M."/>
            <person name="Burr B."/>
            <person name="Sasaki T."/>
        </authorList>
    </citation>
    <scope>NUCLEOTIDE SEQUENCE [LARGE SCALE GENOMIC DNA]</scope>
    <source>
        <strain evidence="4">cv. Nipponbare</strain>
    </source>
</reference>
<dbReference type="AlphaFoldDB" id="Q6YUX3"/>
<sequence length="93" mass="9897">MRPPLAAVQSGGGARLEIGSLGCSPRTFQFTPPPPTNAKRRGSARPTESSTSRLSTWPRRTGRASHPSPPLSQPGTHHEGGVEHEADYTSDKP</sequence>
<reference evidence="2" key="1">
    <citation type="submission" date="2002-09" db="EMBL/GenBank/DDBJ databases">
        <title>Oryza sativa nipponbare(GA3) genomic DNA, chromosome 2, BAC clone:OSJNBb0024K03.</title>
        <authorList>
            <person name="Sasaki T."/>
            <person name="Matsumoto T."/>
            <person name="Katayose Y."/>
        </authorList>
    </citation>
    <scope>NUCLEOTIDE SEQUENCE</scope>
</reference>
<reference evidence="4" key="4">
    <citation type="journal article" date="2008" name="Nucleic Acids Res.">
        <title>The rice annotation project database (RAP-DB): 2008 update.</title>
        <authorList>
            <consortium name="The rice annotation project (RAP)"/>
        </authorList>
    </citation>
    <scope>GENOME REANNOTATION</scope>
    <source>
        <strain evidence="4">cv. Nipponbare</strain>
    </source>
</reference>
<dbReference type="EMBL" id="AP005733">
    <property type="protein sequence ID" value="BAD16337.1"/>
    <property type="molecule type" value="Genomic_DNA"/>
</dbReference>
<evidence type="ECO:0000313" key="4">
    <source>
        <dbReference type="Proteomes" id="UP000000763"/>
    </source>
</evidence>
<feature type="compositionally biased region" description="Basic and acidic residues" evidence="1">
    <location>
        <begin position="76"/>
        <end position="93"/>
    </location>
</feature>
<protein>
    <submittedName>
        <fullName evidence="3">Uncharacterized protein</fullName>
    </submittedName>
</protein>
<reference evidence="3" key="2">
    <citation type="submission" date="2002-10" db="EMBL/GenBank/DDBJ databases">
        <title>Oryza sativa nipponbare(GA3) genomic DNA, chromosome 2, BAC clone:OSJNBa0078N11.</title>
        <authorList>
            <person name="Sasaki T."/>
            <person name="Matsumoto T."/>
            <person name="Katayose Y."/>
        </authorList>
    </citation>
    <scope>NUCLEOTIDE SEQUENCE</scope>
</reference>
<evidence type="ECO:0000313" key="3">
    <source>
        <dbReference type="EMBL" id="BAD16447.1"/>
    </source>
</evidence>
<organism evidence="3 4">
    <name type="scientific">Oryza sativa subsp. japonica</name>
    <name type="common">Rice</name>
    <dbReference type="NCBI Taxonomy" id="39947"/>
    <lineage>
        <taxon>Eukaryota</taxon>
        <taxon>Viridiplantae</taxon>
        <taxon>Streptophyta</taxon>
        <taxon>Embryophyta</taxon>
        <taxon>Tracheophyta</taxon>
        <taxon>Spermatophyta</taxon>
        <taxon>Magnoliopsida</taxon>
        <taxon>Liliopsida</taxon>
        <taxon>Poales</taxon>
        <taxon>Poaceae</taxon>
        <taxon>BOP clade</taxon>
        <taxon>Oryzoideae</taxon>
        <taxon>Oryzeae</taxon>
        <taxon>Oryzinae</taxon>
        <taxon>Oryza</taxon>
        <taxon>Oryza sativa</taxon>
    </lineage>
</organism>
<gene>
    <name evidence="3" type="ORF">OSJNBa0078N11.20</name>
    <name evidence="2" type="ORF">OSJNBb0024K03.32</name>
</gene>
<name>Q6YUX3_ORYSJ</name>
<evidence type="ECO:0000256" key="1">
    <source>
        <dbReference type="SAM" id="MobiDB-lite"/>
    </source>
</evidence>
<accession>Q6YUX3</accession>
<proteinExistence type="predicted"/>
<dbReference type="Proteomes" id="UP000000763">
    <property type="component" value="Chromosome 2"/>
</dbReference>
<feature type="compositionally biased region" description="Polar residues" evidence="1">
    <location>
        <begin position="46"/>
        <end position="55"/>
    </location>
</feature>
<feature type="region of interest" description="Disordered" evidence="1">
    <location>
        <begin position="1"/>
        <end position="93"/>
    </location>
</feature>
<dbReference type="EMBL" id="AP005848">
    <property type="protein sequence ID" value="BAD16447.1"/>
    <property type="molecule type" value="Genomic_DNA"/>
</dbReference>